<keyword evidence="3" id="KW-1185">Reference proteome</keyword>
<accession>A0ABV5W7R3</accession>
<dbReference type="EMBL" id="JBHMAG010000022">
    <property type="protein sequence ID" value="MFB9756338.1"/>
    <property type="molecule type" value="Genomic_DNA"/>
</dbReference>
<comment type="caution">
    <text evidence="2">The sequence shown here is derived from an EMBL/GenBank/DDBJ whole genome shotgun (WGS) entry which is preliminary data.</text>
</comment>
<evidence type="ECO:0000313" key="3">
    <source>
        <dbReference type="Proteomes" id="UP001589619"/>
    </source>
</evidence>
<dbReference type="SUPFAM" id="SSF53850">
    <property type="entry name" value="Periplasmic binding protein-like II"/>
    <property type="match status" value="1"/>
</dbReference>
<proteinExistence type="predicted"/>
<organism evidence="2 3">
    <name type="scientific">Paenibacillus hodogayensis</name>
    <dbReference type="NCBI Taxonomy" id="279208"/>
    <lineage>
        <taxon>Bacteria</taxon>
        <taxon>Bacillati</taxon>
        <taxon>Bacillota</taxon>
        <taxon>Bacilli</taxon>
        <taxon>Bacillales</taxon>
        <taxon>Paenibacillaceae</taxon>
        <taxon>Paenibacillus</taxon>
    </lineage>
</organism>
<protein>
    <recommendedName>
        <fullName evidence="4">Extracellular solute-binding protein</fullName>
    </recommendedName>
</protein>
<gene>
    <name evidence="2" type="ORF">ACFFNY_32580</name>
</gene>
<keyword evidence="1" id="KW-0732">Signal</keyword>
<dbReference type="Gene3D" id="3.40.190.10">
    <property type="entry name" value="Periplasmic binding protein-like II"/>
    <property type="match status" value="1"/>
</dbReference>
<reference evidence="2 3" key="1">
    <citation type="submission" date="2024-09" db="EMBL/GenBank/DDBJ databases">
        <authorList>
            <person name="Sun Q."/>
            <person name="Mori K."/>
        </authorList>
    </citation>
    <scope>NUCLEOTIDE SEQUENCE [LARGE SCALE GENOMIC DNA]</scope>
    <source>
        <strain evidence="2 3">JCM 12520</strain>
    </source>
</reference>
<feature type="chain" id="PRO_5047184137" description="Extracellular solute-binding protein" evidence="1">
    <location>
        <begin position="20"/>
        <end position="145"/>
    </location>
</feature>
<evidence type="ECO:0008006" key="4">
    <source>
        <dbReference type="Google" id="ProtNLM"/>
    </source>
</evidence>
<sequence>MRKNGLIAATALLSAAAWMMCGCEREAGGTDGTDAIKSDMPVLRVATLDNYFSSKSYADNLPVWREIEKRTGVKIAWEVVPRDQFGDVMRLRLSKGTDLPDIFHIPEIDPVRLAGKGTILPLDELISKHARTLPPFCVNIRKSTK</sequence>
<dbReference type="RefSeq" id="WP_344917412.1">
    <property type="nucleotide sequence ID" value="NZ_BAAAYO010000021.1"/>
</dbReference>
<evidence type="ECO:0000256" key="1">
    <source>
        <dbReference type="SAM" id="SignalP"/>
    </source>
</evidence>
<dbReference type="Proteomes" id="UP001589619">
    <property type="component" value="Unassembled WGS sequence"/>
</dbReference>
<name>A0ABV5W7R3_9BACL</name>
<dbReference type="PROSITE" id="PS51257">
    <property type="entry name" value="PROKAR_LIPOPROTEIN"/>
    <property type="match status" value="1"/>
</dbReference>
<feature type="signal peptide" evidence="1">
    <location>
        <begin position="1"/>
        <end position="19"/>
    </location>
</feature>
<evidence type="ECO:0000313" key="2">
    <source>
        <dbReference type="EMBL" id="MFB9756338.1"/>
    </source>
</evidence>